<reference evidence="2" key="3">
    <citation type="submission" date="2020-09" db="EMBL/GenBank/DDBJ databases">
        <title>Isolation of Planomicrobium glaciei.</title>
        <authorList>
            <person name="Malisova L."/>
            <person name="Safrankova R."/>
            <person name="Jakubu V."/>
            <person name="Spanelova P."/>
        </authorList>
    </citation>
    <scope>NUCLEOTIDE SEQUENCE</scope>
    <source>
        <strain evidence="2">CNCTC7660</strain>
        <strain evidence="4">NRL-ATB46093</strain>
        <plasmid evidence="2 4">unnamed2</plasmid>
    </source>
</reference>
<dbReference type="PANTHER" id="PTHR45036:SF1">
    <property type="entry name" value="METHYLTRANSFERASE LIKE 7A"/>
    <property type="match status" value="1"/>
</dbReference>
<feature type="domain" description="Methyltransferase type 11" evidence="1">
    <location>
        <begin position="47"/>
        <end position="138"/>
    </location>
</feature>
<evidence type="ECO:0000313" key="3">
    <source>
        <dbReference type="EMBL" id="QKX52916.1"/>
    </source>
</evidence>
<name>A0A7H8QI28_9BACL</name>
<gene>
    <name evidence="2" type="ORF">HF394_19530</name>
    <name evidence="3" type="ORF">HF394_20060</name>
</gene>
<organism evidence="2 4">
    <name type="scientific">Planococcus glaciei</name>
    <dbReference type="NCBI Taxonomy" id="459472"/>
    <lineage>
        <taxon>Bacteria</taxon>
        <taxon>Bacillati</taxon>
        <taxon>Bacillota</taxon>
        <taxon>Bacilli</taxon>
        <taxon>Bacillales</taxon>
        <taxon>Caryophanaceae</taxon>
        <taxon>Planococcus</taxon>
    </lineage>
</organism>
<dbReference type="SUPFAM" id="SSF53335">
    <property type="entry name" value="S-adenosyl-L-methionine-dependent methyltransferases"/>
    <property type="match status" value="1"/>
</dbReference>
<dbReference type="RefSeq" id="WP_176295247.1">
    <property type="nucleotide sequence ID" value="NZ_CP051179.1"/>
</dbReference>
<dbReference type="EMBL" id="CP051179">
    <property type="protein sequence ID" value="QKX52823.1"/>
    <property type="molecule type" value="Genomic_DNA"/>
</dbReference>
<keyword evidence="2" id="KW-0614">Plasmid</keyword>
<dbReference type="GO" id="GO:0008757">
    <property type="term" value="F:S-adenosylmethionine-dependent methyltransferase activity"/>
    <property type="evidence" value="ECO:0007669"/>
    <property type="project" value="InterPro"/>
</dbReference>
<dbReference type="AlphaFoldDB" id="A0A7H8QI28"/>
<geneLocation type="plasmid" evidence="2 4">
    <name>unnamed2</name>
</geneLocation>
<dbReference type="Proteomes" id="UP000509222">
    <property type="component" value="Plasmid unnamed2"/>
</dbReference>
<keyword evidence="2" id="KW-0489">Methyltransferase</keyword>
<dbReference type="Gene3D" id="3.40.50.150">
    <property type="entry name" value="Vaccinia Virus protein VP39"/>
    <property type="match status" value="1"/>
</dbReference>
<dbReference type="PANTHER" id="PTHR45036">
    <property type="entry name" value="METHYLTRANSFERASE LIKE 7B"/>
    <property type="match status" value="1"/>
</dbReference>
<reference evidence="2 4" key="1">
    <citation type="submission" date="2020-04" db="EMBL/GenBank/DDBJ databases">
        <authorList>
            <person name="Pajer P."/>
            <person name="Broz P."/>
        </authorList>
    </citation>
    <scope>NUCLEOTIDE SEQUENCE [LARGE SCALE GENOMIC DNA]</scope>
    <source>
        <strain evidence="2">CNCTC7660</strain>
        <strain evidence="4">NRL-ATB46093</strain>
        <plasmid evidence="2 4">unnamed2</plasmid>
    </source>
</reference>
<evidence type="ECO:0000259" key="1">
    <source>
        <dbReference type="Pfam" id="PF08241"/>
    </source>
</evidence>
<dbReference type="InterPro" id="IPR013216">
    <property type="entry name" value="Methyltransf_11"/>
</dbReference>
<sequence>MNNYWNKIIYKLWSPVYDIFFNAGPFLAARKNVFHGITINHQQQVLVVGVGTGADLELLDLDGMEITAIDYSEDMLNQARKKFKDSSIQFIEMDAQQMTFADNQFDVVIGSLILSVVPHAEDCFKEMERVLKPGGEILLFDKFLPREKKLSLPKKMIRPAIKLLGTDIGLDFDRLVENNNGTLLVKEDVPVLFNGMYRKIVLSKQRI</sequence>
<evidence type="ECO:0000313" key="2">
    <source>
        <dbReference type="EMBL" id="QKX52823.1"/>
    </source>
</evidence>
<dbReference type="GO" id="GO:0032259">
    <property type="term" value="P:methylation"/>
    <property type="evidence" value="ECO:0007669"/>
    <property type="project" value="UniProtKB-KW"/>
</dbReference>
<evidence type="ECO:0000313" key="4">
    <source>
        <dbReference type="Proteomes" id="UP000509222"/>
    </source>
</evidence>
<dbReference type="Pfam" id="PF08241">
    <property type="entry name" value="Methyltransf_11"/>
    <property type="match status" value="1"/>
</dbReference>
<keyword evidence="4" id="KW-1185">Reference proteome</keyword>
<dbReference type="EMBL" id="CP051179">
    <property type="protein sequence ID" value="QKX52916.1"/>
    <property type="molecule type" value="Genomic_DNA"/>
</dbReference>
<keyword evidence="2" id="KW-0808">Transferase</keyword>
<protein>
    <submittedName>
        <fullName evidence="2">Class I SAM-dependent methyltransferase</fullName>
    </submittedName>
</protein>
<dbReference type="CDD" id="cd02440">
    <property type="entry name" value="AdoMet_MTases"/>
    <property type="match status" value="1"/>
</dbReference>
<dbReference type="InterPro" id="IPR052356">
    <property type="entry name" value="Thiol_S-MT"/>
</dbReference>
<proteinExistence type="predicted"/>
<accession>A0A7H8QI28</accession>
<reference evidence="4" key="2">
    <citation type="submission" date="2020-06" db="EMBL/GenBank/DDBJ databases">
        <title>Isolation of Planomicrobium glaciei.</title>
        <authorList>
            <person name="Malisova L."/>
            <person name="Safrankova R."/>
            <person name="Jakubu V."/>
            <person name="Spanelova P."/>
        </authorList>
    </citation>
    <scope>NUCLEOTIDE SEQUENCE [LARGE SCALE GENOMIC DNA]</scope>
    <source>
        <strain evidence="4">NRL-ATB46093</strain>
        <plasmid evidence="4">unnamed2</plasmid>
    </source>
</reference>
<dbReference type="InterPro" id="IPR029063">
    <property type="entry name" value="SAM-dependent_MTases_sf"/>
</dbReference>